<reference evidence="2" key="1">
    <citation type="journal article" date="2019" name="Int. J. Syst. Evol. Microbiol.">
        <title>The Global Catalogue of Microorganisms (GCM) 10K type strain sequencing project: providing services to taxonomists for standard genome sequencing and annotation.</title>
        <authorList>
            <consortium name="The Broad Institute Genomics Platform"/>
            <consortium name="The Broad Institute Genome Sequencing Center for Infectious Disease"/>
            <person name="Wu L."/>
            <person name="Ma J."/>
        </authorList>
    </citation>
    <scope>NUCLEOTIDE SEQUENCE [LARGE SCALE GENOMIC DNA]</scope>
    <source>
        <strain evidence="2">TBRC 7912</strain>
    </source>
</reference>
<name>A0ABV8EYT9_9ACTN</name>
<proteinExistence type="predicted"/>
<comment type="caution">
    <text evidence="1">The sequence shown here is derived from an EMBL/GenBank/DDBJ whole genome shotgun (WGS) entry which is preliminary data.</text>
</comment>
<organism evidence="1 2">
    <name type="scientific">Streptosporangium jomthongense</name>
    <dbReference type="NCBI Taxonomy" id="1193683"/>
    <lineage>
        <taxon>Bacteria</taxon>
        <taxon>Bacillati</taxon>
        <taxon>Actinomycetota</taxon>
        <taxon>Actinomycetes</taxon>
        <taxon>Streptosporangiales</taxon>
        <taxon>Streptosporangiaceae</taxon>
        <taxon>Streptosporangium</taxon>
    </lineage>
</organism>
<gene>
    <name evidence="1" type="ORF">ACFOYY_08785</name>
</gene>
<evidence type="ECO:0000313" key="2">
    <source>
        <dbReference type="Proteomes" id="UP001595698"/>
    </source>
</evidence>
<accession>A0ABV8EYT9</accession>
<dbReference type="RefSeq" id="WP_386189207.1">
    <property type="nucleotide sequence ID" value="NZ_JBHSBC010000008.1"/>
</dbReference>
<evidence type="ECO:0000313" key="1">
    <source>
        <dbReference type="EMBL" id="MFC3980212.1"/>
    </source>
</evidence>
<sequence length="57" mass="6307">MSLDYWIARITAEGKVRKQDIPAAAENAHTAYMTQMSLKAAAARSRKAAERSVRRSA</sequence>
<dbReference type="Proteomes" id="UP001595698">
    <property type="component" value="Unassembled WGS sequence"/>
</dbReference>
<protein>
    <submittedName>
        <fullName evidence="1">Uncharacterized protein</fullName>
    </submittedName>
</protein>
<keyword evidence="2" id="KW-1185">Reference proteome</keyword>
<dbReference type="EMBL" id="JBHSBC010000008">
    <property type="protein sequence ID" value="MFC3980212.1"/>
    <property type="molecule type" value="Genomic_DNA"/>
</dbReference>